<feature type="compositionally biased region" description="Basic residues" evidence="1">
    <location>
        <begin position="30"/>
        <end position="46"/>
    </location>
</feature>
<evidence type="ECO:0000313" key="2">
    <source>
        <dbReference type="EMBL" id="CAA9484471.1"/>
    </source>
</evidence>
<feature type="compositionally biased region" description="Basic residues" evidence="1">
    <location>
        <begin position="119"/>
        <end position="136"/>
    </location>
</feature>
<feature type="region of interest" description="Disordered" evidence="1">
    <location>
        <begin position="1"/>
        <end position="174"/>
    </location>
</feature>
<feature type="compositionally biased region" description="Basic and acidic residues" evidence="1">
    <location>
        <begin position="77"/>
        <end position="88"/>
    </location>
</feature>
<sequence length="174" mass="19361">ERERAGASGGGARYRQGGRAHDQRHAQARDRHRRRRRRGDHARGRPRGCGPRDRARRGREHQGAAGGPAGALGRGRRGNDGGDRDLGPGHHLRGRRTDGREEARRLRGALQDALLRGDRGRRRPQPRPRGRRRAQVHRQPAGLAQRREARHGEASSPRDSPHCLRATETPGKGV</sequence>
<reference evidence="2" key="1">
    <citation type="submission" date="2020-02" db="EMBL/GenBank/DDBJ databases">
        <authorList>
            <person name="Meier V. D."/>
        </authorList>
    </citation>
    <scope>NUCLEOTIDE SEQUENCE</scope>
    <source>
        <strain evidence="2">AVDCRST_MAG12</strain>
    </source>
</reference>
<feature type="compositionally biased region" description="Basic and acidic residues" evidence="1">
    <location>
        <begin position="95"/>
        <end position="105"/>
    </location>
</feature>
<proteinExistence type="predicted"/>
<organism evidence="2">
    <name type="scientific">uncultured Rubrobacteraceae bacterium</name>
    <dbReference type="NCBI Taxonomy" id="349277"/>
    <lineage>
        <taxon>Bacteria</taxon>
        <taxon>Bacillati</taxon>
        <taxon>Actinomycetota</taxon>
        <taxon>Rubrobacteria</taxon>
        <taxon>Rubrobacterales</taxon>
        <taxon>Rubrobacteraceae</taxon>
        <taxon>environmental samples</taxon>
    </lineage>
</organism>
<feature type="non-terminal residue" evidence="2">
    <location>
        <position position="1"/>
    </location>
</feature>
<gene>
    <name evidence="2" type="ORF">AVDCRST_MAG12-1715</name>
</gene>
<dbReference type="EMBL" id="CADCVK010000264">
    <property type="protein sequence ID" value="CAA9484471.1"/>
    <property type="molecule type" value="Genomic_DNA"/>
</dbReference>
<feature type="compositionally biased region" description="Basic and acidic residues" evidence="1">
    <location>
        <begin position="19"/>
        <end position="29"/>
    </location>
</feature>
<feature type="compositionally biased region" description="Gly residues" evidence="1">
    <location>
        <begin position="64"/>
        <end position="73"/>
    </location>
</feature>
<dbReference type="AlphaFoldDB" id="A0A6J4S451"/>
<accession>A0A6J4S451</accession>
<feature type="non-terminal residue" evidence="2">
    <location>
        <position position="174"/>
    </location>
</feature>
<protein>
    <submittedName>
        <fullName evidence="2">Molybdenum cofactor biosynthesis protein MoaB</fullName>
    </submittedName>
</protein>
<evidence type="ECO:0000256" key="1">
    <source>
        <dbReference type="SAM" id="MobiDB-lite"/>
    </source>
</evidence>
<name>A0A6J4S451_9ACTN</name>